<evidence type="ECO:0000313" key="1">
    <source>
        <dbReference type="EMBL" id="GGE00883.1"/>
    </source>
</evidence>
<organism evidence="1 2">
    <name type="scientific">Planktosalinus lacus</name>
    <dbReference type="NCBI Taxonomy" id="1526573"/>
    <lineage>
        <taxon>Bacteria</taxon>
        <taxon>Pseudomonadati</taxon>
        <taxon>Bacteroidota</taxon>
        <taxon>Flavobacteriia</taxon>
        <taxon>Flavobacteriales</taxon>
        <taxon>Flavobacteriaceae</taxon>
        <taxon>Planktosalinus</taxon>
    </lineage>
</organism>
<reference evidence="1" key="2">
    <citation type="submission" date="2020-09" db="EMBL/GenBank/DDBJ databases">
        <authorList>
            <person name="Sun Q."/>
            <person name="Zhou Y."/>
        </authorList>
    </citation>
    <scope>NUCLEOTIDE SEQUENCE</scope>
    <source>
        <strain evidence="1">CGMCC 1.12924</strain>
    </source>
</reference>
<sequence>MSKIYNFGLLFLLTVFMISCQGNKNIEENTKNNIERVERNDRTNLSQTSRSIEQIIETWVESLEYRLKIDSKTNSSIQKIYMEAYISMGGNTGDILVRDQAQKIRHQIIKNTKNDVVNLLNTDQQNIYLRYIKD</sequence>
<evidence type="ECO:0000313" key="2">
    <source>
        <dbReference type="Proteomes" id="UP000652231"/>
    </source>
</evidence>
<protein>
    <recommendedName>
        <fullName evidence="3">Lipoprotein</fullName>
    </recommendedName>
</protein>
<evidence type="ECO:0008006" key="3">
    <source>
        <dbReference type="Google" id="ProtNLM"/>
    </source>
</evidence>
<gene>
    <name evidence="1" type="ORF">GCM10011312_25380</name>
</gene>
<accession>A0A8J2Y9T8</accession>
<dbReference type="Proteomes" id="UP000652231">
    <property type="component" value="Unassembled WGS sequence"/>
</dbReference>
<proteinExistence type="predicted"/>
<dbReference type="PROSITE" id="PS51257">
    <property type="entry name" value="PROKAR_LIPOPROTEIN"/>
    <property type="match status" value="1"/>
</dbReference>
<dbReference type="AlphaFoldDB" id="A0A8J2Y9T8"/>
<reference evidence="1" key="1">
    <citation type="journal article" date="2014" name="Int. J. Syst. Evol. Microbiol.">
        <title>Complete genome sequence of Corynebacterium casei LMG S-19264T (=DSM 44701T), isolated from a smear-ripened cheese.</title>
        <authorList>
            <consortium name="US DOE Joint Genome Institute (JGI-PGF)"/>
            <person name="Walter F."/>
            <person name="Albersmeier A."/>
            <person name="Kalinowski J."/>
            <person name="Ruckert C."/>
        </authorList>
    </citation>
    <scope>NUCLEOTIDE SEQUENCE</scope>
    <source>
        <strain evidence="1">CGMCC 1.12924</strain>
    </source>
</reference>
<dbReference type="EMBL" id="BMGK01000013">
    <property type="protein sequence ID" value="GGE00883.1"/>
    <property type="molecule type" value="Genomic_DNA"/>
</dbReference>
<name>A0A8J2Y9T8_9FLAO</name>
<comment type="caution">
    <text evidence="1">The sequence shown here is derived from an EMBL/GenBank/DDBJ whole genome shotgun (WGS) entry which is preliminary data.</text>
</comment>
<dbReference type="RefSeq" id="WP_188443135.1">
    <property type="nucleotide sequence ID" value="NZ_BMGK01000013.1"/>
</dbReference>
<keyword evidence="2" id="KW-1185">Reference proteome</keyword>